<dbReference type="PROSITE" id="PS00455">
    <property type="entry name" value="AMP_BINDING"/>
    <property type="match status" value="1"/>
</dbReference>
<dbReference type="InterPro" id="IPR025110">
    <property type="entry name" value="AMP-bd_C"/>
</dbReference>
<dbReference type="InterPro" id="IPR042099">
    <property type="entry name" value="ANL_N_sf"/>
</dbReference>
<dbReference type="Proteomes" id="UP000199515">
    <property type="component" value="Unassembled WGS sequence"/>
</dbReference>
<evidence type="ECO:0000256" key="2">
    <source>
        <dbReference type="ARBA" id="ARBA00022598"/>
    </source>
</evidence>
<dbReference type="STRING" id="589385.SAMN05421504_11521"/>
<dbReference type="InterPro" id="IPR020845">
    <property type="entry name" value="AMP-binding_CS"/>
</dbReference>
<proteinExistence type="inferred from homology"/>
<reference evidence="5 6" key="1">
    <citation type="submission" date="2016-10" db="EMBL/GenBank/DDBJ databases">
        <authorList>
            <person name="de Groot N.N."/>
        </authorList>
    </citation>
    <scope>NUCLEOTIDE SEQUENCE [LARGE SCALE GENOMIC DNA]</scope>
    <source>
        <strain evidence="5 6">CPCC 202699</strain>
    </source>
</reference>
<evidence type="ECO:0000256" key="1">
    <source>
        <dbReference type="ARBA" id="ARBA00006432"/>
    </source>
</evidence>
<dbReference type="GO" id="GO:0006631">
    <property type="term" value="P:fatty acid metabolic process"/>
    <property type="evidence" value="ECO:0007669"/>
    <property type="project" value="TreeGrafter"/>
</dbReference>
<feature type="domain" description="AMP-dependent synthetase/ligase" evidence="3">
    <location>
        <begin position="48"/>
        <end position="396"/>
    </location>
</feature>
<dbReference type="RefSeq" id="WP_245757730.1">
    <property type="nucleotide sequence ID" value="NZ_FNON01000015.1"/>
</dbReference>
<dbReference type="InterPro" id="IPR000873">
    <property type="entry name" value="AMP-dep_synth/lig_dom"/>
</dbReference>
<organism evidence="5 6">
    <name type="scientific">Amycolatopsis xylanica</name>
    <dbReference type="NCBI Taxonomy" id="589385"/>
    <lineage>
        <taxon>Bacteria</taxon>
        <taxon>Bacillati</taxon>
        <taxon>Actinomycetota</taxon>
        <taxon>Actinomycetes</taxon>
        <taxon>Pseudonocardiales</taxon>
        <taxon>Pseudonocardiaceae</taxon>
        <taxon>Amycolatopsis</taxon>
    </lineage>
</organism>
<dbReference type="PANTHER" id="PTHR43201:SF5">
    <property type="entry name" value="MEDIUM-CHAIN ACYL-COA LIGASE ACSF2, MITOCHONDRIAL"/>
    <property type="match status" value="1"/>
</dbReference>
<accession>A0A1H3SQH4</accession>
<dbReference type="GO" id="GO:0031956">
    <property type="term" value="F:medium-chain fatty acid-CoA ligase activity"/>
    <property type="evidence" value="ECO:0007669"/>
    <property type="project" value="TreeGrafter"/>
</dbReference>
<protein>
    <submittedName>
        <fullName evidence="5">Fatty-acyl-CoA synthase</fullName>
    </submittedName>
</protein>
<dbReference type="AlphaFoldDB" id="A0A1H3SQH4"/>
<name>A0A1H3SQH4_9PSEU</name>
<comment type="similarity">
    <text evidence="1">Belongs to the ATP-dependent AMP-binding enzyme family.</text>
</comment>
<dbReference type="SUPFAM" id="SSF56801">
    <property type="entry name" value="Acetyl-CoA synthetase-like"/>
    <property type="match status" value="1"/>
</dbReference>
<dbReference type="Pfam" id="PF13193">
    <property type="entry name" value="AMP-binding_C"/>
    <property type="match status" value="1"/>
</dbReference>
<dbReference type="FunFam" id="3.30.300.30:FF:000008">
    <property type="entry name" value="2,3-dihydroxybenzoate-AMP ligase"/>
    <property type="match status" value="1"/>
</dbReference>
<dbReference type="Gene3D" id="3.40.50.12780">
    <property type="entry name" value="N-terminal domain of ligase-like"/>
    <property type="match status" value="1"/>
</dbReference>
<feature type="domain" description="AMP-binding enzyme C-terminal" evidence="4">
    <location>
        <begin position="444"/>
        <end position="519"/>
    </location>
</feature>
<gene>
    <name evidence="5" type="ORF">SAMN05421504_11521</name>
</gene>
<evidence type="ECO:0000259" key="3">
    <source>
        <dbReference type="Pfam" id="PF00501"/>
    </source>
</evidence>
<evidence type="ECO:0000313" key="6">
    <source>
        <dbReference type="Proteomes" id="UP000199515"/>
    </source>
</evidence>
<dbReference type="Gene3D" id="3.30.300.30">
    <property type="match status" value="1"/>
</dbReference>
<evidence type="ECO:0000313" key="5">
    <source>
        <dbReference type="EMBL" id="SDZ40194.1"/>
    </source>
</evidence>
<keyword evidence="6" id="KW-1185">Reference proteome</keyword>
<keyword evidence="2" id="KW-0436">Ligase</keyword>
<dbReference type="Pfam" id="PF00501">
    <property type="entry name" value="AMP-binding"/>
    <property type="match status" value="1"/>
</dbReference>
<dbReference type="PANTHER" id="PTHR43201">
    <property type="entry name" value="ACYL-COA SYNTHETASE"/>
    <property type="match status" value="1"/>
</dbReference>
<evidence type="ECO:0000259" key="4">
    <source>
        <dbReference type="Pfam" id="PF13193"/>
    </source>
</evidence>
<dbReference type="EMBL" id="FNON01000015">
    <property type="protein sequence ID" value="SDZ40194.1"/>
    <property type="molecule type" value="Genomic_DNA"/>
</dbReference>
<sequence>MNLLHELVNVGILARGGVARPMRPDKALRIGVAALRWGMSPATLVAAAAIQHGERAALIDERGTLSFVDLDRRSSALAAALSAHDIRAGSRVAVMCRNHRGFVDALAALGKLGADALLLNTAFAGPQLADVLDRERADAVIYDHEFEALIGSGDRPRFVAWHDERVPEPTLDELIQDNFDGYVPMPSRAGQVVILTSGTTGAPKGVARKADSLDPVAGLIERIPLRRKSSYVVAAPMFHTWGLAFLLLGLQLGATQIVRRKFDPETTLADLASHRASVLVPVPVMLRRILDLPRAVLRAYDLSGLEVVAAAGSALPGDLALEWMTQFGHTLYNIYGSTEVALVSIATPADLRVAPDTAGRPARGTIVKLLDDDGAEVSQGVTGRIFVASGALFEGYTSGETKLSLSGLMSTGDVGYFDAEGRLYLQGRDDDMIVSGGENVFPQEVEDLLDRHPAVVEAAAIGVPDEKFGQRLRAFVVLAENSPLTESDLRQYVKENLAGYKVPREILFRSELPRNATGKIVKRLLQES</sequence>
<dbReference type="InterPro" id="IPR045851">
    <property type="entry name" value="AMP-bd_C_sf"/>
</dbReference>
<dbReference type="CDD" id="cd04433">
    <property type="entry name" value="AFD_class_I"/>
    <property type="match status" value="1"/>
</dbReference>